<gene>
    <name evidence="1" type="ORF">CEXT_694491</name>
</gene>
<sequence length="73" mass="8231">MIVVVTGGWKKLIGRRREGWGGKWRKSLSPKIYGYFSELGDSSSSSTIERIHRQDIANAPDIDDCESMAQVFL</sequence>
<dbReference type="AlphaFoldDB" id="A0AAV4T0V1"/>
<reference evidence="1 2" key="1">
    <citation type="submission" date="2021-06" db="EMBL/GenBank/DDBJ databases">
        <title>Caerostris extrusa draft genome.</title>
        <authorList>
            <person name="Kono N."/>
            <person name="Arakawa K."/>
        </authorList>
    </citation>
    <scope>NUCLEOTIDE SEQUENCE [LARGE SCALE GENOMIC DNA]</scope>
</reference>
<dbReference type="EMBL" id="BPLR01010397">
    <property type="protein sequence ID" value="GIY39066.1"/>
    <property type="molecule type" value="Genomic_DNA"/>
</dbReference>
<evidence type="ECO:0000313" key="2">
    <source>
        <dbReference type="Proteomes" id="UP001054945"/>
    </source>
</evidence>
<evidence type="ECO:0000313" key="1">
    <source>
        <dbReference type="EMBL" id="GIY39066.1"/>
    </source>
</evidence>
<keyword evidence="2" id="KW-1185">Reference proteome</keyword>
<protein>
    <submittedName>
        <fullName evidence="1">Uncharacterized protein</fullName>
    </submittedName>
</protein>
<organism evidence="1 2">
    <name type="scientific">Caerostris extrusa</name>
    <name type="common">Bark spider</name>
    <name type="synonym">Caerostris bankana</name>
    <dbReference type="NCBI Taxonomy" id="172846"/>
    <lineage>
        <taxon>Eukaryota</taxon>
        <taxon>Metazoa</taxon>
        <taxon>Ecdysozoa</taxon>
        <taxon>Arthropoda</taxon>
        <taxon>Chelicerata</taxon>
        <taxon>Arachnida</taxon>
        <taxon>Araneae</taxon>
        <taxon>Araneomorphae</taxon>
        <taxon>Entelegynae</taxon>
        <taxon>Araneoidea</taxon>
        <taxon>Araneidae</taxon>
        <taxon>Caerostris</taxon>
    </lineage>
</organism>
<dbReference type="Proteomes" id="UP001054945">
    <property type="component" value="Unassembled WGS sequence"/>
</dbReference>
<comment type="caution">
    <text evidence="1">The sequence shown here is derived from an EMBL/GenBank/DDBJ whole genome shotgun (WGS) entry which is preliminary data.</text>
</comment>
<accession>A0AAV4T0V1</accession>
<name>A0AAV4T0V1_CAEEX</name>
<proteinExistence type="predicted"/>